<dbReference type="PANTHER" id="PTHR21137">
    <property type="entry name" value="ODORANT RECEPTOR"/>
    <property type="match status" value="1"/>
</dbReference>
<evidence type="ECO:0000256" key="8">
    <source>
        <dbReference type="ARBA" id="ARBA00023170"/>
    </source>
</evidence>
<keyword evidence="7 10" id="KW-0472">Membrane</keyword>
<keyword evidence="4 10" id="KW-0812">Transmembrane</keyword>
<evidence type="ECO:0000256" key="5">
    <source>
        <dbReference type="ARBA" id="ARBA00022725"/>
    </source>
</evidence>
<proteinExistence type="predicted"/>
<dbReference type="EMBL" id="HBUF01307960">
    <property type="protein sequence ID" value="CAG6692586.1"/>
    <property type="molecule type" value="Transcribed_RNA"/>
</dbReference>
<evidence type="ECO:0000256" key="7">
    <source>
        <dbReference type="ARBA" id="ARBA00023136"/>
    </source>
</evidence>
<protein>
    <submittedName>
        <fullName evidence="11">Uncharacterized protein</fullName>
    </submittedName>
</protein>
<dbReference type="EMBL" id="HBUF01307959">
    <property type="protein sequence ID" value="CAG6692585.1"/>
    <property type="molecule type" value="Transcribed_RNA"/>
</dbReference>
<dbReference type="AlphaFoldDB" id="A0A8D8TPK1"/>
<reference evidence="11" key="1">
    <citation type="submission" date="2021-05" db="EMBL/GenBank/DDBJ databases">
        <authorList>
            <person name="Alioto T."/>
            <person name="Alioto T."/>
            <person name="Gomez Garrido J."/>
        </authorList>
    </citation>
    <scope>NUCLEOTIDE SEQUENCE</scope>
</reference>
<evidence type="ECO:0000313" key="11">
    <source>
        <dbReference type="EMBL" id="CAG6692586.1"/>
    </source>
</evidence>
<evidence type="ECO:0000256" key="6">
    <source>
        <dbReference type="ARBA" id="ARBA00022989"/>
    </source>
</evidence>
<evidence type="ECO:0000256" key="4">
    <source>
        <dbReference type="ARBA" id="ARBA00022692"/>
    </source>
</evidence>
<keyword evidence="3" id="KW-0716">Sensory transduction</keyword>
<keyword evidence="9" id="KW-0807">Transducer</keyword>
<keyword evidence="8" id="KW-0675">Receptor</keyword>
<organism evidence="11">
    <name type="scientific">Cacopsylla melanoneura</name>
    <dbReference type="NCBI Taxonomy" id="428564"/>
    <lineage>
        <taxon>Eukaryota</taxon>
        <taxon>Metazoa</taxon>
        <taxon>Ecdysozoa</taxon>
        <taxon>Arthropoda</taxon>
        <taxon>Hexapoda</taxon>
        <taxon>Insecta</taxon>
        <taxon>Pterygota</taxon>
        <taxon>Neoptera</taxon>
        <taxon>Paraneoptera</taxon>
        <taxon>Hemiptera</taxon>
        <taxon>Sternorrhyncha</taxon>
        <taxon>Psylloidea</taxon>
        <taxon>Psyllidae</taxon>
        <taxon>Psyllinae</taxon>
        <taxon>Cacopsylla</taxon>
    </lineage>
</organism>
<feature type="transmembrane region" description="Helical" evidence="10">
    <location>
        <begin position="6"/>
        <end position="27"/>
    </location>
</feature>
<dbReference type="InterPro" id="IPR004117">
    <property type="entry name" value="7tm6_olfct_rcpt"/>
</dbReference>
<name>A0A8D8TPK1_9HEMI</name>
<keyword evidence="2" id="KW-1003">Cell membrane</keyword>
<dbReference type="GO" id="GO:0007165">
    <property type="term" value="P:signal transduction"/>
    <property type="evidence" value="ECO:0007669"/>
    <property type="project" value="UniProtKB-KW"/>
</dbReference>
<evidence type="ECO:0000256" key="9">
    <source>
        <dbReference type="ARBA" id="ARBA00023224"/>
    </source>
</evidence>
<dbReference type="GO" id="GO:0004984">
    <property type="term" value="F:olfactory receptor activity"/>
    <property type="evidence" value="ECO:0007669"/>
    <property type="project" value="InterPro"/>
</dbReference>
<evidence type="ECO:0000256" key="10">
    <source>
        <dbReference type="SAM" id="Phobius"/>
    </source>
</evidence>
<evidence type="ECO:0000256" key="3">
    <source>
        <dbReference type="ARBA" id="ARBA00022606"/>
    </source>
</evidence>
<dbReference type="Pfam" id="PF02949">
    <property type="entry name" value="7tm_6"/>
    <property type="match status" value="1"/>
</dbReference>
<dbReference type="PANTHER" id="PTHR21137:SF35">
    <property type="entry name" value="ODORANT RECEPTOR 19A-RELATED"/>
    <property type="match status" value="1"/>
</dbReference>
<evidence type="ECO:0000256" key="2">
    <source>
        <dbReference type="ARBA" id="ARBA00022475"/>
    </source>
</evidence>
<dbReference type="EMBL" id="HBUF01460072">
    <property type="protein sequence ID" value="CAG6744126.1"/>
    <property type="molecule type" value="Transcribed_RNA"/>
</dbReference>
<accession>A0A8D8TPK1</accession>
<comment type="subcellular location">
    <subcellularLocation>
        <location evidence="1">Cell membrane</location>
        <topology evidence="1">Multi-pass membrane protein</topology>
    </subcellularLocation>
</comment>
<keyword evidence="5" id="KW-0552">Olfaction</keyword>
<dbReference type="GO" id="GO:0005549">
    <property type="term" value="F:odorant binding"/>
    <property type="evidence" value="ECO:0007669"/>
    <property type="project" value="InterPro"/>
</dbReference>
<dbReference type="GO" id="GO:0005886">
    <property type="term" value="C:plasma membrane"/>
    <property type="evidence" value="ECO:0007669"/>
    <property type="project" value="UniProtKB-SubCell"/>
</dbReference>
<sequence>MLAFFNTVMFLTICLNSTCLCFCLYQLTVDTSSLSYLQLYKFVAELSAVALEYYYLCHCSEKLDDCHIKLQRSIEHSLWYRCSRSTRKNLIMFLRYVQRPNHMKFNQGAIVLSRVFFLSVMKYSYSFVNALKLMNK</sequence>
<keyword evidence="6 10" id="KW-1133">Transmembrane helix</keyword>
<evidence type="ECO:0000256" key="1">
    <source>
        <dbReference type="ARBA" id="ARBA00004651"/>
    </source>
</evidence>